<dbReference type="OrthoDB" id="9793824at2"/>
<keyword evidence="10" id="KW-1185">Reference proteome</keyword>
<comment type="caution">
    <text evidence="9">The sequence shown here is derived from an EMBL/GenBank/DDBJ whole genome shotgun (WGS) entry which is preliminary data.</text>
</comment>
<feature type="transmembrane region" description="Helical" evidence="7">
    <location>
        <begin position="225"/>
        <end position="246"/>
    </location>
</feature>
<dbReference type="EMBL" id="JAJA02000001">
    <property type="protein sequence ID" value="KWS05823.1"/>
    <property type="molecule type" value="Genomic_DNA"/>
</dbReference>
<feature type="transmembrane region" description="Helical" evidence="7">
    <location>
        <begin position="113"/>
        <end position="140"/>
    </location>
</feature>
<evidence type="ECO:0000256" key="5">
    <source>
        <dbReference type="ARBA" id="ARBA00023136"/>
    </source>
</evidence>
<dbReference type="AlphaFoldDB" id="A0A125MN90"/>
<dbReference type="RefSeq" id="WP_051547133.1">
    <property type="nucleotide sequence ID" value="NZ_JAJA02000001.1"/>
</dbReference>
<dbReference type="Pfam" id="PF06271">
    <property type="entry name" value="RDD"/>
    <property type="match status" value="1"/>
</dbReference>
<evidence type="ECO:0000256" key="6">
    <source>
        <dbReference type="SAM" id="MobiDB-lite"/>
    </source>
</evidence>
<comment type="subcellular location">
    <subcellularLocation>
        <location evidence="1">Cell membrane</location>
        <topology evidence="1">Multi-pass membrane protein</topology>
    </subcellularLocation>
</comment>
<dbReference type="InterPro" id="IPR051791">
    <property type="entry name" value="Pra-immunoreactive"/>
</dbReference>
<evidence type="ECO:0000256" key="4">
    <source>
        <dbReference type="ARBA" id="ARBA00022989"/>
    </source>
</evidence>
<feature type="domain" description="RDD" evidence="8">
    <location>
        <begin position="38"/>
        <end position="212"/>
    </location>
</feature>
<keyword evidence="3 7" id="KW-0812">Transmembrane</keyword>
<dbReference type="InterPro" id="IPR010432">
    <property type="entry name" value="RDD"/>
</dbReference>
<evidence type="ECO:0000313" key="10">
    <source>
        <dbReference type="Proteomes" id="UP000023435"/>
    </source>
</evidence>
<evidence type="ECO:0000259" key="8">
    <source>
        <dbReference type="Pfam" id="PF06271"/>
    </source>
</evidence>
<name>A0A125MN90_9GAMM</name>
<proteinExistence type="predicted"/>
<dbReference type="PANTHER" id="PTHR36115:SF6">
    <property type="entry name" value="PROLINE-RICH ANTIGEN HOMOLOG"/>
    <property type="match status" value="1"/>
</dbReference>
<keyword evidence="4 7" id="KW-1133">Transmembrane helix</keyword>
<dbReference type="PANTHER" id="PTHR36115">
    <property type="entry name" value="PROLINE-RICH ANTIGEN HOMOLOG-RELATED"/>
    <property type="match status" value="1"/>
</dbReference>
<accession>A0A125MN90</accession>
<evidence type="ECO:0000256" key="1">
    <source>
        <dbReference type="ARBA" id="ARBA00004651"/>
    </source>
</evidence>
<keyword evidence="2" id="KW-1003">Cell membrane</keyword>
<feature type="transmembrane region" description="Helical" evidence="7">
    <location>
        <begin position="177"/>
        <end position="199"/>
    </location>
</feature>
<dbReference type="Proteomes" id="UP000023435">
    <property type="component" value="Unassembled WGS sequence"/>
</dbReference>
<sequence>MSVPAPSGAGAPPPLPPGPLNSASVASAPSQSTALVPARFWPRYVAWSLDAALIAMATSLIGASHWRYQALAAKQAYAAMNARAAELMADSVLNDLDFGGFARQLMTDPAMHAAGLASTAALTSLIFGWIFLFALFGLIYEVGFVAFSPWQATPGKRVLGLRVTDMSGRRLSPGRAVLRYLGGGLSWLLLNLGHVIAMAKPDYRALHDRLAGARVLRDAQARMPLWAWAWVAVQVIAGFSATFWLMRAMQAAMDAALAQSGAL</sequence>
<keyword evidence="5 7" id="KW-0472">Membrane</keyword>
<organism evidence="9 10">
    <name type="scientific">Lysobacter capsici AZ78</name>
    <dbReference type="NCBI Taxonomy" id="1444315"/>
    <lineage>
        <taxon>Bacteria</taxon>
        <taxon>Pseudomonadati</taxon>
        <taxon>Pseudomonadota</taxon>
        <taxon>Gammaproteobacteria</taxon>
        <taxon>Lysobacterales</taxon>
        <taxon>Lysobacteraceae</taxon>
        <taxon>Lysobacter</taxon>
    </lineage>
</organism>
<evidence type="ECO:0000256" key="3">
    <source>
        <dbReference type="ARBA" id="ARBA00022692"/>
    </source>
</evidence>
<feature type="region of interest" description="Disordered" evidence="6">
    <location>
        <begin position="1"/>
        <end position="26"/>
    </location>
</feature>
<dbReference type="GO" id="GO:0005886">
    <property type="term" value="C:plasma membrane"/>
    <property type="evidence" value="ECO:0007669"/>
    <property type="project" value="UniProtKB-SubCell"/>
</dbReference>
<feature type="compositionally biased region" description="Low complexity" evidence="6">
    <location>
        <begin position="1"/>
        <end position="10"/>
    </location>
</feature>
<protein>
    <recommendedName>
        <fullName evidence="8">RDD domain-containing protein</fullName>
    </recommendedName>
</protein>
<evidence type="ECO:0000256" key="2">
    <source>
        <dbReference type="ARBA" id="ARBA00022475"/>
    </source>
</evidence>
<reference evidence="9 10" key="1">
    <citation type="journal article" date="2014" name="Genome Announc.">
        <title>Draft Genome Sequence of Lysobacter capsici AZ78, a Bacterium Antagonistic to Plant-Pathogenic Oomycetes.</title>
        <authorList>
            <person name="Puopolo G."/>
            <person name="Sonego P."/>
            <person name="Engelen K."/>
            <person name="Pertot I."/>
        </authorList>
    </citation>
    <scope>NUCLEOTIDE SEQUENCE [LARGE SCALE GENOMIC DNA]</scope>
    <source>
        <strain evidence="9 10">AZ78</strain>
    </source>
</reference>
<gene>
    <name evidence="9" type="ORF">AZ78_3376</name>
</gene>
<evidence type="ECO:0000313" key="9">
    <source>
        <dbReference type="EMBL" id="KWS05823.1"/>
    </source>
</evidence>
<evidence type="ECO:0000256" key="7">
    <source>
        <dbReference type="SAM" id="Phobius"/>
    </source>
</evidence>